<keyword evidence="2 6" id="KW-1003">Cell membrane</keyword>
<dbReference type="EMBL" id="LNZB01000015">
    <property type="protein sequence ID" value="KTD82201.1"/>
    <property type="molecule type" value="Genomic_DNA"/>
</dbReference>
<feature type="binding site" evidence="6">
    <location>
        <position position="280"/>
    </location>
    <ligand>
        <name>Zn(2+)</name>
        <dbReference type="ChEBI" id="CHEBI:29105"/>
    </ligand>
</feature>
<dbReference type="Proteomes" id="UP000054729">
    <property type="component" value="Unassembled WGS sequence"/>
</dbReference>
<dbReference type="OrthoDB" id="9805101at2"/>
<evidence type="ECO:0000256" key="6">
    <source>
        <dbReference type="HAMAP-Rule" id="MF_01871"/>
    </source>
</evidence>
<dbReference type="Pfam" id="PF10070">
    <property type="entry name" value="DabA"/>
    <property type="match status" value="2"/>
</dbReference>
<comment type="subunit">
    <text evidence="6">Forms a complex with DabB.</text>
</comment>
<keyword evidence="1 6" id="KW-0813">Transport</keyword>
<evidence type="ECO:0000313" key="7">
    <source>
        <dbReference type="EMBL" id="KTD82201.1"/>
    </source>
</evidence>
<feature type="binding site" evidence="6">
    <location>
        <position position="462"/>
    </location>
    <ligand>
        <name>Zn(2+)</name>
        <dbReference type="ChEBI" id="CHEBI:29105"/>
    </ligand>
</feature>
<organism evidence="7 8">
    <name type="scientific">Legionella waltersii</name>
    <dbReference type="NCBI Taxonomy" id="66969"/>
    <lineage>
        <taxon>Bacteria</taxon>
        <taxon>Pseudomonadati</taxon>
        <taxon>Pseudomonadota</taxon>
        <taxon>Gammaproteobacteria</taxon>
        <taxon>Legionellales</taxon>
        <taxon>Legionellaceae</taxon>
        <taxon>Legionella</taxon>
    </lineage>
</organism>
<evidence type="ECO:0000256" key="2">
    <source>
        <dbReference type="ARBA" id="ARBA00022475"/>
    </source>
</evidence>
<protein>
    <recommendedName>
        <fullName evidence="6">Probable inorganic carbon transporter subunit DabA</fullName>
    </recommendedName>
</protein>
<comment type="cofactor">
    <cofactor evidence="6">
        <name>Zn(2+)</name>
        <dbReference type="ChEBI" id="CHEBI:29105"/>
    </cofactor>
</comment>
<comment type="caution">
    <text evidence="7">The sequence shown here is derived from an EMBL/GenBank/DDBJ whole genome shotgun (WGS) entry which is preliminary data.</text>
</comment>
<keyword evidence="8" id="KW-1185">Reference proteome</keyword>
<dbReference type="GO" id="GO:0005886">
    <property type="term" value="C:plasma membrane"/>
    <property type="evidence" value="ECO:0007669"/>
    <property type="project" value="UniProtKB-SubCell"/>
</dbReference>
<dbReference type="HAMAP" id="MF_01871">
    <property type="entry name" value="DabA"/>
    <property type="match status" value="1"/>
</dbReference>
<evidence type="ECO:0000256" key="4">
    <source>
        <dbReference type="ARBA" id="ARBA00022833"/>
    </source>
</evidence>
<keyword evidence="3 6" id="KW-0479">Metal-binding</keyword>
<keyword evidence="4 6" id="KW-0862">Zinc</keyword>
<feature type="binding site" evidence="6">
    <location>
        <position position="477"/>
    </location>
    <ligand>
        <name>Zn(2+)</name>
        <dbReference type="ChEBI" id="CHEBI:29105"/>
    </ligand>
</feature>
<dbReference type="RefSeq" id="WP_058479509.1">
    <property type="nucleotide sequence ID" value="NZ_CAAAIQ010000021.1"/>
</dbReference>
<dbReference type="PANTHER" id="PTHR38344">
    <property type="entry name" value="UPF0753 PROTEIN AQ_863"/>
    <property type="match status" value="1"/>
</dbReference>
<name>A0A0W1ALK4_9GAMM</name>
<dbReference type="PANTHER" id="PTHR38344:SF1">
    <property type="entry name" value="INORGANIC CARBON TRANSPORTER SUBUNIT DABA-RELATED"/>
    <property type="match status" value="1"/>
</dbReference>
<feature type="binding site" evidence="6">
    <location>
        <position position="282"/>
    </location>
    <ligand>
        <name>Zn(2+)</name>
        <dbReference type="ChEBI" id="CHEBI:29105"/>
    </ligand>
</feature>
<keyword evidence="5 6" id="KW-0472">Membrane</keyword>
<dbReference type="PATRIC" id="fig|66969.6.peg.740"/>
<dbReference type="AlphaFoldDB" id="A0A0W1ALK4"/>
<comment type="similarity">
    <text evidence="6">Belongs to the inorganic carbon transporter (TC 9.A.2) DabA family.</text>
</comment>
<evidence type="ECO:0000256" key="3">
    <source>
        <dbReference type="ARBA" id="ARBA00022723"/>
    </source>
</evidence>
<dbReference type="InterPro" id="IPR018752">
    <property type="entry name" value="DabA"/>
</dbReference>
<comment type="subcellular location">
    <subcellularLocation>
        <location evidence="6">Cell membrane</location>
        <topology evidence="6">Peripheral membrane protein</topology>
    </subcellularLocation>
</comment>
<dbReference type="STRING" id="66969.Lwal_0678"/>
<evidence type="ECO:0000256" key="1">
    <source>
        <dbReference type="ARBA" id="ARBA00022448"/>
    </source>
</evidence>
<gene>
    <name evidence="6" type="primary">dabA</name>
    <name evidence="7" type="ORF">Lwal_0678</name>
</gene>
<proteinExistence type="inferred from homology"/>
<sequence length="764" mass="85476">MTTAKVLSKQDLINSGTKNEGMTYHGGKKKGLEIQALVHNAAKCIAPVWPIETFIACNPLQGFEGQTFEEALARGGFRRHRAERNLQLEEVNLQMIKWCGGIFDAGQGTIDMPHREKGFYYGFLKLVCFDKQVHQNNKEAKAFLEQLPESAEEAIETCLLRLHVPEGQEEAFLAKTLSYLPGWAGFVKWKTDWQNTKKSGEPTVTLTDFLAVRLVLTCVLWPDAATEKKSVDDGSLVKKVLATLKNNEDRYRNKLLSELVPEAKQEVAPIPRRNAQLVFCIDVRSEPFRRAIESLGAYETFGFAGFFGLPVRIDEFDTNKNKECCPVLLKPKYAIKEMPAAANKDDFERYQRGKAFINGCKSLYTHLKQNVSTPFALVESLGLWCGLNMTLKSLAPELSNRSISAIKGWLKPSIPTKVSYELSETDAEQGLSLHEQIKYAETVLRLMGLSSGFAKLIILCGHGSTTENNPYASALDCGACGGNHGGINARLLASILNKREVRQGLEECGIHIPLDTVFYGALHNTTTDCVELYTQDVEKTIYPKLLSQLQSDLKQAKLITNQERGIKLESCSPHKDITRRSIDWSETRPEWGLARNAAFIVGPRHLTKNISLDGRCFLHSYCYDQDHDGALLETILTAPMVVAEWINTQYLFSTLDNVAFGSGSKITHNVVGTIGVMQGNGSDLMHGLPQQSVMSSDENAYHEPQRLLTVVYAPKEMVSQVIEKHSILKTLFFNQWVHLVVIDPINQIPFHLNQFGIWNSVAYE</sequence>
<comment type="function">
    <text evidence="6">Part of an energy-coupled inorganic carbon pump.</text>
</comment>
<dbReference type="GO" id="GO:0008270">
    <property type="term" value="F:zinc ion binding"/>
    <property type="evidence" value="ECO:0007669"/>
    <property type="project" value="UniProtKB-UniRule"/>
</dbReference>
<evidence type="ECO:0000313" key="8">
    <source>
        <dbReference type="Proteomes" id="UP000054729"/>
    </source>
</evidence>
<reference evidence="7 8" key="1">
    <citation type="submission" date="2015-11" db="EMBL/GenBank/DDBJ databases">
        <title>Genomic analysis of 38 Legionella species identifies large and diverse effector repertoires.</title>
        <authorList>
            <person name="Burstein D."/>
            <person name="Amaro F."/>
            <person name="Zusman T."/>
            <person name="Lifshitz Z."/>
            <person name="Cohen O."/>
            <person name="Gilbert J.A."/>
            <person name="Pupko T."/>
            <person name="Shuman H.A."/>
            <person name="Segal G."/>
        </authorList>
    </citation>
    <scope>NUCLEOTIDE SEQUENCE [LARGE SCALE GENOMIC DNA]</scope>
    <source>
        <strain evidence="7 8">ATCC 51914</strain>
    </source>
</reference>
<accession>A0A0W1ALK4</accession>
<evidence type="ECO:0000256" key="5">
    <source>
        <dbReference type="ARBA" id="ARBA00023136"/>
    </source>
</evidence>